<feature type="region of interest" description="Disordered" evidence="1">
    <location>
        <begin position="394"/>
        <end position="413"/>
    </location>
</feature>
<dbReference type="InterPro" id="IPR058053">
    <property type="entry name" value="RamC_C"/>
</dbReference>
<evidence type="ECO:0000259" key="2">
    <source>
        <dbReference type="PROSITE" id="PS50011"/>
    </source>
</evidence>
<dbReference type="PROSITE" id="PS50011">
    <property type="entry name" value="PROTEIN_KINASE_DOM"/>
    <property type="match status" value="1"/>
</dbReference>
<organism evidence="3 4">
    <name type="scientific">Actinocrispum wychmicini</name>
    <dbReference type="NCBI Taxonomy" id="1213861"/>
    <lineage>
        <taxon>Bacteria</taxon>
        <taxon>Bacillati</taxon>
        <taxon>Actinomycetota</taxon>
        <taxon>Actinomycetes</taxon>
        <taxon>Pseudonocardiales</taxon>
        <taxon>Pseudonocardiaceae</taxon>
        <taxon>Actinocrispum</taxon>
    </lineage>
</organism>
<protein>
    <submittedName>
        <fullName evidence="3">Protein kinase-like protein</fullName>
    </submittedName>
</protein>
<keyword evidence="4" id="KW-1185">Reference proteome</keyword>
<feature type="domain" description="Protein kinase" evidence="2">
    <location>
        <begin position="224"/>
        <end position="516"/>
    </location>
</feature>
<name>A0A4R2JTH1_9PSEU</name>
<dbReference type="RefSeq" id="WP_132113930.1">
    <property type="nucleotide sequence ID" value="NZ_SLWS01000002.1"/>
</dbReference>
<reference evidence="3 4" key="1">
    <citation type="submission" date="2019-03" db="EMBL/GenBank/DDBJ databases">
        <title>Genomic Encyclopedia of Type Strains, Phase IV (KMG-IV): sequencing the most valuable type-strain genomes for metagenomic binning, comparative biology and taxonomic classification.</title>
        <authorList>
            <person name="Goeker M."/>
        </authorList>
    </citation>
    <scope>NUCLEOTIDE SEQUENCE [LARGE SCALE GENOMIC DNA]</scope>
    <source>
        <strain evidence="3 4">DSM 45934</strain>
    </source>
</reference>
<sequence>MQNYRFFRGYTLADPRFYEDLGVLPEGDLEREVNVVRSADVRVSRRGPWVMCKPTDVVTPPHGWKIHVSVVPAQARDALRVVLAEFAREPFHFKVIRNSQLVVSATSRWWPPGQVGKIFAIYPRDTADCRALLERLHGVLGDFEGPYVLTDRRYRDSLCLYYRYGEFSNESLIRSDGTSAAVLRGPNGEEWLDERTPAYRKPPWVPDLFPEPPAEPVSRDINGYVVTEALHHTGCGGIYLAERQSDQTKVILKESRPRTAFGADGASGQIRLRREFEALTAARGTGVAPEPIELFQVWEHLFLAEEFIDVGPLAMFLAARSPLAHGDLSPAALDLYRAQVRTVMANLRAAIAALHERGICYGDISMTNIMVEPETLAVRLVDFESSLPFAEWTGENPATQGYRPPPGSTAWTDPRRLDEFGVASIEMALISPRNVLRDLNPHALVRCVRHAAGLLRYPLGDLLERLDLPTPDDDPPPDLDVLVKDAVRFIENTLTPDRADRPFPTSPQMYVTNPWSVSYGVAGVLRGLHRLTGQVHSGLRDWMDRNAAGLDKLPAGLYFGLSGVGWTLLDVGETDRGRELIDRADRTAPDDLPATVLDGTVGIGLARLAAWQRVGDGDDLAAAARIGDHLIDTASDSGIGLWWPRPEAKKHPLGYAHGSSGVAAFLLYLHLATGDGRYFRTARRALDYELNQLTPRGGSGIGLPGHADHPLLEPYWERGSSGFGGVLARFCRVTGDERLRPTLDHLVSCTLQGTAVYPGLVNGMSGIVNFALDCRHLLGGDSYRDLAAGMAEGVLAMACPQPEGLAFPGHGLLRYSNDFASGSMGIALVLDRLRRGGPDFNYTLDELLPESPDA</sequence>
<evidence type="ECO:0000256" key="1">
    <source>
        <dbReference type="SAM" id="MobiDB-lite"/>
    </source>
</evidence>
<dbReference type="InterPro" id="IPR007822">
    <property type="entry name" value="LANC-like"/>
</dbReference>
<dbReference type="PROSITE" id="PS00109">
    <property type="entry name" value="PROTEIN_KINASE_TYR"/>
    <property type="match status" value="1"/>
</dbReference>
<dbReference type="SUPFAM" id="SSF158745">
    <property type="entry name" value="LanC-like"/>
    <property type="match status" value="1"/>
</dbReference>
<dbReference type="NCBIfam" id="NF038151">
    <property type="entry name" value="lanthi_synth_III"/>
    <property type="match status" value="1"/>
</dbReference>
<keyword evidence="3" id="KW-0418">Kinase</keyword>
<dbReference type="CDD" id="cd04791">
    <property type="entry name" value="LanC_SerThrkinase"/>
    <property type="match status" value="1"/>
</dbReference>
<evidence type="ECO:0000313" key="3">
    <source>
        <dbReference type="EMBL" id="TCO62282.1"/>
    </source>
</evidence>
<dbReference type="SMART" id="SM01260">
    <property type="entry name" value="LANC_like"/>
    <property type="match status" value="1"/>
</dbReference>
<dbReference type="OrthoDB" id="1492512at2"/>
<dbReference type="Pfam" id="PF25816">
    <property type="entry name" value="RamC_N"/>
    <property type="match status" value="1"/>
</dbReference>
<gene>
    <name evidence="3" type="ORF">EV192_102419</name>
</gene>
<proteinExistence type="predicted"/>
<dbReference type="InterPro" id="IPR053524">
    <property type="entry name" value="Aerial_hyphae_peptide-synth"/>
</dbReference>
<evidence type="ECO:0000313" key="4">
    <source>
        <dbReference type="Proteomes" id="UP000295680"/>
    </source>
</evidence>
<dbReference type="GO" id="GO:0004672">
    <property type="term" value="F:protein kinase activity"/>
    <property type="evidence" value="ECO:0007669"/>
    <property type="project" value="InterPro"/>
</dbReference>
<dbReference type="InterPro" id="IPR011009">
    <property type="entry name" value="Kinase-like_dom_sf"/>
</dbReference>
<dbReference type="AlphaFoldDB" id="A0A4R2JTH1"/>
<dbReference type="Pfam" id="PF00069">
    <property type="entry name" value="Pkinase"/>
    <property type="match status" value="1"/>
</dbReference>
<dbReference type="Gene3D" id="1.10.510.10">
    <property type="entry name" value="Transferase(Phosphotransferase) domain 1"/>
    <property type="match status" value="1"/>
</dbReference>
<dbReference type="EMBL" id="SLWS01000002">
    <property type="protein sequence ID" value="TCO62282.1"/>
    <property type="molecule type" value="Genomic_DNA"/>
</dbReference>
<dbReference type="GO" id="GO:0005975">
    <property type="term" value="P:carbohydrate metabolic process"/>
    <property type="evidence" value="ECO:0007669"/>
    <property type="project" value="InterPro"/>
</dbReference>
<accession>A0A4R2JTH1</accession>
<dbReference type="Gene3D" id="1.50.10.10">
    <property type="match status" value="1"/>
</dbReference>
<dbReference type="InterPro" id="IPR057929">
    <property type="entry name" value="RamC_N"/>
</dbReference>
<dbReference type="InterPro" id="IPR000719">
    <property type="entry name" value="Prot_kinase_dom"/>
</dbReference>
<dbReference type="GO" id="GO:0005524">
    <property type="term" value="F:ATP binding"/>
    <property type="evidence" value="ECO:0007669"/>
    <property type="project" value="InterPro"/>
</dbReference>
<dbReference type="InterPro" id="IPR012341">
    <property type="entry name" value="6hp_glycosidase-like_sf"/>
</dbReference>
<dbReference type="SUPFAM" id="SSF56112">
    <property type="entry name" value="Protein kinase-like (PK-like)"/>
    <property type="match status" value="1"/>
</dbReference>
<dbReference type="GO" id="GO:0031179">
    <property type="term" value="P:peptide modification"/>
    <property type="evidence" value="ECO:0007669"/>
    <property type="project" value="InterPro"/>
</dbReference>
<comment type="caution">
    <text evidence="3">The sequence shown here is derived from an EMBL/GenBank/DDBJ whole genome shotgun (WGS) entry which is preliminary data.</text>
</comment>
<dbReference type="Proteomes" id="UP000295680">
    <property type="component" value="Unassembled WGS sequence"/>
</dbReference>
<dbReference type="InterPro" id="IPR008266">
    <property type="entry name" value="Tyr_kinase_AS"/>
</dbReference>
<dbReference type="Pfam" id="PF05147">
    <property type="entry name" value="LANC_like"/>
    <property type="match status" value="1"/>
</dbReference>
<keyword evidence="3" id="KW-0808">Transferase</keyword>
<dbReference type="SMART" id="SM00220">
    <property type="entry name" value="S_TKc"/>
    <property type="match status" value="1"/>
</dbReference>